<dbReference type="GO" id="GO:0008933">
    <property type="term" value="F:peptidoglycan lytic transglycosylase activity"/>
    <property type="evidence" value="ECO:0007669"/>
    <property type="project" value="TreeGrafter"/>
</dbReference>
<keyword evidence="1" id="KW-0732">Signal</keyword>
<dbReference type="Pfam" id="PF13406">
    <property type="entry name" value="SLT_2"/>
    <property type="match status" value="1"/>
</dbReference>
<dbReference type="SUPFAM" id="SSF53955">
    <property type="entry name" value="Lysozyme-like"/>
    <property type="match status" value="1"/>
</dbReference>
<accession>A0A239EID3</accession>
<dbReference type="PANTHER" id="PTHR30163:SF8">
    <property type="entry name" value="LYTIC MUREIN TRANSGLYCOSYLASE"/>
    <property type="match status" value="1"/>
</dbReference>
<proteinExistence type="predicted"/>
<name>A0A239EID3_9SPHN</name>
<dbReference type="AlphaFoldDB" id="A0A239EID3"/>
<reference evidence="3 4" key="1">
    <citation type="submission" date="2017-06" db="EMBL/GenBank/DDBJ databases">
        <authorList>
            <person name="Kim H.J."/>
            <person name="Triplett B.A."/>
        </authorList>
    </citation>
    <scope>NUCLEOTIDE SEQUENCE [LARGE SCALE GENOMIC DNA]</scope>
    <source>
        <strain evidence="3 4">DS15</strain>
    </source>
</reference>
<dbReference type="GO" id="GO:0009253">
    <property type="term" value="P:peptidoglycan catabolic process"/>
    <property type="evidence" value="ECO:0007669"/>
    <property type="project" value="TreeGrafter"/>
</dbReference>
<feature type="signal peptide" evidence="1">
    <location>
        <begin position="1"/>
        <end position="42"/>
    </location>
</feature>
<evidence type="ECO:0000259" key="2">
    <source>
        <dbReference type="Pfam" id="PF13406"/>
    </source>
</evidence>
<dbReference type="Proteomes" id="UP000198339">
    <property type="component" value="Unassembled WGS sequence"/>
</dbReference>
<dbReference type="InterPro" id="IPR031304">
    <property type="entry name" value="SLT_2"/>
</dbReference>
<organism evidence="3 4">
    <name type="scientific">Sphingopyxis indica</name>
    <dbReference type="NCBI Taxonomy" id="436663"/>
    <lineage>
        <taxon>Bacteria</taxon>
        <taxon>Pseudomonadati</taxon>
        <taxon>Pseudomonadota</taxon>
        <taxon>Alphaproteobacteria</taxon>
        <taxon>Sphingomonadales</taxon>
        <taxon>Sphingomonadaceae</taxon>
        <taxon>Sphingopyxis</taxon>
    </lineage>
</organism>
<dbReference type="PANTHER" id="PTHR30163">
    <property type="entry name" value="MEMBRANE-BOUND LYTIC MUREIN TRANSGLYCOSYLASE B"/>
    <property type="match status" value="1"/>
</dbReference>
<dbReference type="EMBL" id="FZPA01000001">
    <property type="protein sequence ID" value="SNS43644.1"/>
    <property type="molecule type" value="Genomic_DNA"/>
</dbReference>
<sequence length="364" mass="39903">MPLFAYGEGMTQMKPFRFGRLFPLLGVALSAWLLSASAPLHAQGSGNAAFDAYIQSLWPKAQARGVSRTTFDRVTAGLQYNSRVVALDRDNLGSPPDPNQPIPPFAPYKAKHVDAARINGGRSVHDRLLPLLSRIEARTGVPPSIMIAIFGHETAYGAVTGGFDLPEALATLAYEGRRRSLFEPEFLATLEMVEKGVPRSVLKGSWAGAFGYPQFLPSVYLRLAEDGDGDGVARIWSSEADAVESIGAYLRHAGWRPGQPWGIPVRVPASFDRSRYANKLVPTRCPRVFERHSRWRSMAEWRADGLQPLGGRWPDGSIQATLLEPDGPGNTAYLLTGNYRAILDYNCSNFYALSVGVLADEIDR</sequence>
<dbReference type="InterPro" id="IPR043426">
    <property type="entry name" value="MltB-like"/>
</dbReference>
<dbReference type="NCBIfam" id="TIGR02283">
    <property type="entry name" value="MltB_2"/>
    <property type="match status" value="1"/>
</dbReference>
<keyword evidence="4" id="KW-1185">Reference proteome</keyword>
<feature type="chain" id="PRO_5012421404" evidence="1">
    <location>
        <begin position="43"/>
        <end position="364"/>
    </location>
</feature>
<evidence type="ECO:0000313" key="4">
    <source>
        <dbReference type="Proteomes" id="UP000198339"/>
    </source>
</evidence>
<gene>
    <name evidence="3" type="ORF">SAMN06295955_101761</name>
</gene>
<feature type="domain" description="Transglycosylase SLT" evidence="2">
    <location>
        <begin position="50"/>
        <end position="360"/>
    </location>
</feature>
<protein>
    <submittedName>
        <fullName evidence="3">Lytic murein transglycosylase</fullName>
    </submittedName>
</protein>
<evidence type="ECO:0000256" key="1">
    <source>
        <dbReference type="SAM" id="SignalP"/>
    </source>
</evidence>
<dbReference type="Gene3D" id="1.10.8.350">
    <property type="entry name" value="Bacterial muramidase"/>
    <property type="match status" value="1"/>
</dbReference>
<dbReference type="InterPro" id="IPR011970">
    <property type="entry name" value="MltB_2"/>
</dbReference>
<evidence type="ECO:0000313" key="3">
    <source>
        <dbReference type="EMBL" id="SNS43644.1"/>
    </source>
</evidence>
<dbReference type="InterPro" id="IPR023346">
    <property type="entry name" value="Lysozyme-like_dom_sf"/>
</dbReference>
<dbReference type="Gene3D" id="1.10.530.10">
    <property type="match status" value="1"/>
</dbReference>